<feature type="compositionally biased region" description="Basic residues" evidence="2">
    <location>
        <begin position="128"/>
        <end position="137"/>
    </location>
</feature>
<evidence type="ECO:0000313" key="5">
    <source>
        <dbReference type="Proteomes" id="UP001362999"/>
    </source>
</evidence>
<feature type="zinc finger region" description="C3H1-type" evidence="1">
    <location>
        <begin position="348"/>
        <end position="375"/>
    </location>
</feature>
<feature type="region of interest" description="Disordered" evidence="2">
    <location>
        <begin position="78"/>
        <end position="177"/>
    </location>
</feature>
<dbReference type="InterPro" id="IPR000571">
    <property type="entry name" value="Znf_CCCH"/>
</dbReference>
<protein>
    <recommendedName>
        <fullName evidence="3">C3H1-type domain-containing protein</fullName>
    </recommendedName>
</protein>
<feature type="region of interest" description="Disordered" evidence="2">
    <location>
        <begin position="320"/>
        <end position="349"/>
    </location>
</feature>
<gene>
    <name evidence="4" type="ORF">R3P38DRAFT_3194548</name>
</gene>
<reference evidence="4 5" key="1">
    <citation type="journal article" date="2024" name="J Genomics">
        <title>Draft genome sequencing and assembly of Favolaschia claudopus CIRM-BRFM 2984 isolated from oak limbs.</title>
        <authorList>
            <person name="Navarro D."/>
            <person name="Drula E."/>
            <person name="Chaduli D."/>
            <person name="Cazenave R."/>
            <person name="Ahrendt S."/>
            <person name="Wang J."/>
            <person name="Lipzen A."/>
            <person name="Daum C."/>
            <person name="Barry K."/>
            <person name="Grigoriev I.V."/>
            <person name="Favel A."/>
            <person name="Rosso M.N."/>
            <person name="Martin F."/>
        </authorList>
    </citation>
    <scope>NUCLEOTIDE SEQUENCE [LARGE SCALE GENOMIC DNA]</scope>
    <source>
        <strain evidence="4 5">CIRM-BRFM 2984</strain>
    </source>
</reference>
<dbReference type="GO" id="GO:0008270">
    <property type="term" value="F:zinc ion binding"/>
    <property type="evidence" value="ECO:0007669"/>
    <property type="project" value="UniProtKB-KW"/>
</dbReference>
<feature type="compositionally biased region" description="Basic and acidic residues" evidence="2">
    <location>
        <begin position="112"/>
        <end position="127"/>
    </location>
</feature>
<keyword evidence="5" id="KW-1185">Reference proteome</keyword>
<feature type="domain" description="C3H1-type" evidence="3">
    <location>
        <begin position="348"/>
        <end position="375"/>
    </location>
</feature>
<feature type="compositionally biased region" description="Low complexity" evidence="2">
    <location>
        <begin position="328"/>
        <end position="337"/>
    </location>
</feature>
<proteinExistence type="predicted"/>
<evidence type="ECO:0000256" key="2">
    <source>
        <dbReference type="SAM" id="MobiDB-lite"/>
    </source>
</evidence>
<dbReference type="Pfam" id="PF00642">
    <property type="entry name" value="zf-CCCH"/>
    <property type="match status" value="1"/>
</dbReference>
<accession>A0AAW0BDH8</accession>
<keyword evidence="1" id="KW-0863">Zinc-finger</keyword>
<evidence type="ECO:0000259" key="3">
    <source>
        <dbReference type="PROSITE" id="PS50103"/>
    </source>
</evidence>
<feature type="compositionally biased region" description="Low complexity" evidence="2">
    <location>
        <begin position="78"/>
        <end position="99"/>
    </location>
</feature>
<dbReference type="PROSITE" id="PS50103">
    <property type="entry name" value="ZF_C3H1"/>
    <property type="match status" value="1"/>
</dbReference>
<dbReference type="Proteomes" id="UP001362999">
    <property type="component" value="Unassembled WGS sequence"/>
</dbReference>
<dbReference type="AlphaFoldDB" id="A0AAW0BDH8"/>
<evidence type="ECO:0000313" key="4">
    <source>
        <dbReference type="EMBL" id="KAK7023975.1"/>
    </source>
</evidence>
<dbReference type="EMBL" id="JAWWNJ010000035">
    <property type="protein sequence ID" value="KAK7023975.1"/>
    <property type="molecule type" value="Genomic_DNA"/>
</dbReference>
<keyword evidence="1" id="KW-0479">Metal-binding</keyword>
<keyword evidence="1" id="KW-0862">Zinc</keyword>
<evidence type="ECO:0000256" key="1">
    <source>
        <dbReference type="PROSITE-ProRule" id="PRU00723"/>
    </source>
</evidence>
<name>A0AAW0BDH8_9AGAR</name>
<sequence length="391" mass="44306">MSQARNARTPTEDLQYHLQAVVDDFRHGQLTREQAEYQLVGTLQHGCDVYHWDYDAQYLIPYLQQLDQHEYIMAQAQNPRAGAQGQQPPNPGPAAANAGTLGGDFAPGSVNEPHHNGGERGRTDGHNGGRRRRRHHSSSSDSSSESASRERRGKKPRLDKTRMGFDPSDNGPQLDPYRRDVADLLENYSRDPKEVLRLTQTRAGCPQFTEAGWKSLLAGEYVDFDAVAQEIFGYRVDNSDRWHQIWHLYAKCVAFAFHMRRAELETYNEFVKNLFISTDITHNVIACDKAIRTFLGTSKHHLFNDVQLFQRFQHSHLIPGGIHYRPKGSSTSGSAGSTRKRVGGKSDDSSVEICRNWNVGKCSFGDKCKRLHICNERGCHKNHPKTQHSRD</sequence>
<comment type="caution">
    <text evidence="4">The sequence shown here is derived from an EMBL/GenBank/DDBJ whole genome shotgun (WGS) entry which is preliminary data.</text>
</comment>
<organism evidence="4 5">
    <name type="scientific">Favolaschia claudopus</name>
    <dbReference type="NCBI Taxonomy" id="2862362"/>
    <lineage>
        <taxon>Eukaryota</taxon>
        <taxon>Fungi</taxon>
        <taxon>Dikarya</taxon>
        <taxon>Basidiomycota</taxon>
        <taxon>Agaricomycotina</taxon>
        <taxon>Agaricomycetes</taxon>
        <taxon>Agaricomycetidae</taxon>
        <taxon>Agaricales</taxon>
        <taxon>Marasmiineae</taxon>
        <taxon>Mycenaceae</taxon>
        <taxon>Favolaschia</taxon>
    </lineage>
</organism>